<feature type="transmembrane region" description="Helical" evidence="8">
    <location>
        <begin position="103"/>
        <end position="125"/>
    </location>
</feature>
<dbReference type="NCBIfam" id="NF003007">
    <property type="entry name" value="PRK03818.1"/>
    <property type="match status" value="1"/>
</dbReference>
<dbReference type="Gene3D" id="3.30.70.1450">
    <property type="entry name" value="Regulator of K+ conductance, C-terminal domain"/>
    <property type="match status" value="2"/>
</dbReference>
<proteinExistence type="inferred from homology"/>
<dbReference type="InterPro" id="IPR006512">
    <property type="entry name" value="YidE_YbjL"/>
</dbReference>
<dbReference type="PROSITE" id="PS51202">
    <property type="entry name" value="RCK_C"/>
    <property type="match status" value="2"/>
</dbReference>
<protein>
    <submittedName>
        <fullName evidence="10">Putative transporter</fullName>
    </submittedName>
</protein>
<keyword evidence="4" id="KW-1003">Cell membrane</keyword>
<dbReference type="PANTHER" id="PTHR30445">
    <property type="entry name" value="K(+)_H(+) ANTIPORTER SUBUNIT KHTT"/>
    <property type="match status" value="1"/>
</dbReference>
<gene>
    <name evidence="10" type="ORF">FYJ73_15015</name>
</gene>
<dbReference type="Proteomes" id="UP000438914">
    <property type="component" value="Unassembled WGS sequence"/>
</dbReference>
<evidence type="ECO:0000256" key="4">
    <source>
        <dbReference type="ARBA" id="ARBA00022475"/>
    </source>
</evidence>
<dbReference type="Pfam" id="PF06826">
    <property type="entry name" value="Asp-Al_Ex"/>
    <property type="match status" value="2"/>
</dbReference>
<evidence type="ECO:0000313" key="10">
    <source>
        <dbReference type="EMBL" id="MST85958.1"/>
    </source>
</evidence>
<dbReference type="PANTHER" id="PTHR30445:SF3">
    <property type="entry name" value="TRANSPORT PROTEIN YIDE-RELATED"/>
    <property type="match status" value="1"/>
</dbReference>
<sequence length="563" mass="61394">MEVINKLFWGFPEFWGGGVAHSLFILSLVLTIGLALSKVKVHGISLGVSWILFAGLVMGHFNMMLDEHLLHFLMEFGLVLFVYSIGLEVGPGFFASFRGGGRVLNGLVAIIVGIGVVTLLAIYFITGTPFATLAGVASGAVTNTPALGAAQQAFSDLHHVVDNPSIATGYSVAYPIGVLGVIAAMVILRYVLRIDMKAEEEDARRGTGYLEKITLNTFSVKINNKMIDGKPVREVHHFLKRDFMISRIYRPEDNNHHELVKGDTILNDGDVILVVAHPQDEEPICALMGEKVAFDWKQFSDSLISRRILITKSELNGKSIAQLQFRSSLGANITRVNRSGVDLVATPHLKLQMGDRVTVVGSELAVSHAEKVMGNSLKRLNAPNLIPIFLGIFLGCLLANVPFFIPGISENLRLGLTGGPFIIAILMGYFGPKYNLVTYNTISANLMLREVGFCIFLACVGLATGRTFVATIESYSGLIWIFYGFLITMIPVLLGGIIGRYCFHINFFTLMGVLAGCNTNPPALSFVGERSDTDSAAVGYSTVYPFAMFLRIITLQILVFIFA</sequence>
<feature type="domain" description="RCK C-terminal" evidence="9">
    <location>
        <begin position="201"/>
        <end position="290"/>
    </location>
</feature>
<evidence type="ECO:0000256" key="2">
    <source>
        <dbReference type="ARBA" id="ARBA00009854"/>
    </source>
</evidence>
<feature type="transmembrane region" description="Helical" evidence="8">
    <location>
        <begin position="14"/>
        <end position="36"/>
    </location>
</feature>
<reference evidence="10 11" key="1">
    <citation type="submission" date="2019-08" db="EMBL/GenBank/DDBJ databases">
        <title>In-depth cultivation of the pig gut microbiome towards novel bacterial diversity and tailored functional studies.</title>
        <authorList>
            <person name="Wylensek D."/>
            <person name="Hitch T.C.A."/>
            <person name="Clavel T."/>
        </authorList>
    </citation>
    <scope>NUCLEOTIDE SEQUENCE [LARGE SCALE GENOMIC DNA]</scope>
    <source>
        <strain evidence="10 11">LKV-178-WT-2A</strain>
    </source>
</reference>
<evidence type="ECO:0000313" key="11">
    <source>
        <dbReference type="Proteomes" id="UP000438914"/>
    </source>
</evidence>
<dbReference type="AlphaFoldDB" id="A0A7K0KJ77"/>
<dbReference type="GO" id="GO:0005886">
    <property type="term" value="C:plasma membrane"/>
    <property type="evidence" value="ECO:0007669"/>
    <property type="project" value="UniProtKB-SubCell"/>
</dbReference>
<evidence type="ECO:0000256" key="7">
    <source>
        <dbReference type="ARBA" id="ARBA00023136"/>
    </source>
</evidence>
<feature type="transmembrane region" description="Helical" evidence="8">
    <location>
        <begin position="505"/>
        <end position="523"/>
    </location>
</feature>
<accession>A0A7K0KJ77</accession>
<comment type="subcellular location">
    <subcellularLocation>
        <location evidence="1">Cell membrane</location>
        <topology evidence="1">Multi-pass membrane protein</topology>
    </subcellularLocation>
</comment>
<dbReference type="SUPFAM" id="SSF116726">
    <property type="entry name" value="TrkA C-terminal domain-like"/>
    <property type="match status" value="2"/>
</dbReference>
<keyword evidence="5 8" id="KW-0812">Transmembrane</keyword>
<dbReference type="InterPro" id="IPR050144">
    <property type="entry name" value="AAE_transporter"/>
</dbReference>
<dbReference type="RefSeq" id="WP_154535556.1">
    <property type="nucleotide sequence ID" value="NZ_VUNG01000066.1"/>
</dbReference>
<dbReference type="GO" id="GO:0006813">
    <property type="term" value="P:potassium ion transport"/>
    <property type="evidence" value="ECO:0007669"/>
    <property type="project" value="InterPro"/>
</dbReference>
<keyword evidence="3" id="KW-0813">Transport</keyword>
<comment type="caution">
    <text evidence="10">The sequence shown here is derived from an EMBL/GenBank/DDBJ whole genome shotgun (WGS) entry which is preliminary data.</text>
</comment>
<evidence type="ECO:0000256" key="1">
    <source>
        <dbReference type="ARBA" id="ARBA00004651"/>
    </source>
</evidence>
<comment type="similarity">
    <text evidence="2">Belongs to the AAE transporter (TC 2.A.81) family.</text>
</comment>
<evidence type="ECO:0000256" key="5">
    <source>
        <dbReference type="ARBA" id="ARBA00022692"/>
    </source>
</evidence>
<feature type="transmembrane region" description="Helical" evidence="8">
    <location>
        <begin position="543"/>
        <end position="562"/>
    </location>
</feature>
<evidence type="ECO:0000256" key="8">
    <source>
        <dbReference type="SAM" id="Phobius"/>
    </source>
</evidence>
<name>A0A7K0KJ77_9BACT</name>
<organism evidence="10 11">
    <name type="scientific">Hallella mizrahii</name>
    <dbReference type="NCBI Taxonomy" id="2606637"/>
    <lineage>
        <taxon>Bacteria</taxon>
        <taxon>Pseudomonadati</taxon>
        <taxon>Bacteroidota</taxon>
        <taxon>Bacteroidia</taxon>
        <taxon>Bacteroidales</taxon>
        <taxon>Prevotellaceae</taxon>
        <taxon>Hallella</taxon>
    </lineage>
</organism>
<evidence type="ECO:0000259" key="9">
    <source>
        <dbReference type="PROSITE" id="PS51202"/>
    </source>
</evidence>
<evidence type="ECO:0000256" key="6">
    <source>
        <dbReference type="ARBA" id="ARBA00022989"/>
    </source>
</evidence>
<keyword evidence="6 8" id="KW-1133">Transmembrane helix</keyword>
<dbReference type="EMBL" id="VUNG01000066">
    <property type="protein sequence ID" value="MST85958.1"/>
    <property type="molecule type" value="Genomic_DNA"/>
</dbReference>
<dbReference type="GO" id="GO:0008324">
    <property type="term" value="F:monoatomic cation transmembrane transporter activity"/>
    <property type="evidence" value="ECO:0007669"/>
    <property type="project" value="InterPro"/>
</dbReference>
<dbReference type="NCBIfam" id="TIGR01625">
    <property type="entry name" value="YidE_YbjL_dupl"/>
    <property type="match status" value="2"/>
</dbReference>
<keyword evidence="7 8" id="KW-0472">Membrane</keyword>
<evidence type="ECO:0000256" key="3">
    <source>
        <dbReference type="ARBA" id="ARBA00022448"/>
    </source>
</evidence>
<feature type="transmembrane region" description="Helical" evidence="8">
    <location>
        <begin position="69"/>
        <end position="91"/>
    </location>
</feature>
<feature type="transmembrane region" description="Helical" evidence="8">
    <location>
        <begin position="411"/>
        <end position="430"/>
    </location>
</feature>
<feature type="transmembrane region" description="Helical" evidence="8">
    <location>
        <begin position="451"/>
        <end position="472"/>
    </location>
</feature>
<feature type="transmembrane region" description="Helical" evidence="8">
    <location>
        <begin position="478"/>
        <end position="498"/>
    </location>
</feature>
<feature type="domain" description="RCK C-terminal" evidence="9">
    <location>
        <begin position="291"/>
        <end position="375"/>
    </location>
</feature>
<dbReference type="Pfam" id="PF02080">
    <property type="entry name" value="TrkA_C"/>
    <property type="match status" value="2"/>
</dbReference>
<keyword evidence="11" id="KW-1185">Reference proteome</keyword>
<dbReference type="InterPro" id="IPR006037">
    <property type="entry name" value="RCK_C"/>
</dbReference>
<feature type="transmembrane region" description="Helical" evidence="8">
    <location>
        <begin position="385"/>
        <end position="405"/>
    </location>
</feature>
<feature type="transmembrane region" description="Helical" evidence="8">
    <location>
        <begin position="172"/>
        <end position="192"/>
    </location>
</feature>
<dbReference type="InterPro" id="IPR036721">
    <property type="entry name" value="RCK_C_sf"/>
</dbReference>
<feature type="transmembrane region" description="Helical" evidence="8">
    <location>
        <begin position="43"/>
        <end position="63"/>
    </location>
</feature>